<evidence type="ECO:0000256" key="6">
    <source>
        <dbReference type="ARBA" id="ARBA00030388"/>
    </source>
</evidence>
<dbReference type="OrthoDB" id="9801102at2"/>
<dbReference type="Proteomes" id="UP000005141">
    <property type="component" value="Unassembled WGS sequence"/>
</dbReference>
<dbReference type="GO" id="GO:0016787">
    <property type="term" value="F:hydrolase activity"/>
    <property type="evidence" value="ECO:0007669"/>
    <property type="project" value="UniProtKB-KW"/>
</dbReference>
<keyword evidence="8" id="KW-1185">Reference proteome</keyword>
<dbReference type="InterPro" id="IPR009614">
    <property type="entry name" value="YoeB_toxin"/>
</dbReference>
<proteinExistence type="inferred from homology"/>
<dbReference type="Gene3D" id="3.30.2310.20">
    <property type="entry name" value="RelE-like"/>
    <property type="match status" value="1"/>
</dbReference>
<comment type="caution">
    <text evidence="7">The sequence shown here is derived from an EMBL/GenBank/DDBJ whole genome shotgun (WGS) entry which is preliminary data.</text>
</comment>
<dbReference type="GO" id="GO:0045892">
    <property type="term" value="P:negative regulation of DNA-templated transcription"/>
    <property type="evidence" value="ECO:0007669"/>
    <property type="project" value="TreeGrafter"/>
</dbReference>
<protein>
    <recommendedName>
        <fullName evidence="6">Putative mRNA interferase YoeB</fullName>
    </recommendedName>
</protein>
<dbReference type="NCBIfam" id="TIGR02385">
    <property type="entry name" value="RelE_StbE"/>
    <property type="match status" value="1"/>
</dbReference>
<evidence type="ECO:0000313" key="8">
    <source>
        <dbReference type="Proteomes" id="UP000005141"/>
    </source>
</evidence>
<dbReference type="Pfam" id="PF06769">
    <property type="entry name" value="YoeB_toxin"/>
    <property type="match status" value="1"/>
</dbReference>
<dbReference type="AlphaFoldDB" id="G1WC13"/>
<gene>
    <name evidence="7" type="ORF">HMPREF9431_01364</name>
</gene>
<reference evidence="7 8" key="1">
    <citation type="submission" date="2011-07" db="EMBL/GenBank/DDBJ databases">
        <title>The Genome Sequence of Prevotella oulorum F0390.</title>
        <authorList>
            <consortium name="The Broad Institute Genome Sequencing Platform"/>
            <consortium name="The Broad Institute Genome Sequencing Center for Infectious Disease"/>
            <person name="Earl A."/>
            <person name="Ward D."/>
            <person name="Feldgarden M."/>
            <person name="Gevers D."/>
            <person name="Izard J."/>
            <person name="Ganesan A."/>
            <person name="Baranova O.V."/>
            <person name="Blanton J.M."/>
            <person name="Tanner A.C."/>
            <person name="Dewhirst F.E."/>
            <person name="Young S.K."/>
            <person name="Zeng Q."/>
            <person name="Gargeya S."/>
            <person name="Fitzgerald M."/>
            <person name="Haas B."/>
            <person name="Abouelleil A."/>
            <person name="Alvarado L."/>
            <person name="Arachchi H.M."/>
            <person name="Berlin A."/>
            <person name="Brown A."/>
            <person name="Chapman S.B."/>
            <person name="Chen Z."/>
            <person name="Dunbar C."/>
            <person name="Freedman E."/>
            <person name="Gearin G."/>
            <person name="Gellesch M."/>
            <person name="Goldberg J."/>
            <person name="Griggs A."/>
            <person name="Gujja S."/>
            <person name="Heiman D."/>
            <person name="Howarth C."/>
            <person name="Larson L."/>
            <person name="Lui A."/>
            <person name="MacDonald P.J.P."/>
            <person name="Mehta T."/>
            <person name="Montmayeur A."/>
            <person name="Murphy C."/>
            <person name="Neiman D."/>
            <person name="Pearson M."/>
            <person name="Priest M."/>
            <person name="Roberts A."/>
            <person name="Saif S."/>
            <person name="Shea T."/>
            <person name="Shenoy N."/>
            <person name="Sisk P."/>
            <person name="Stolte C."/>
            <person name="Sykes S."/>
            <person name="Wortman J."/>
            <person name="Nusbaum C."/>
            <person name="Birren B."/>
        </authorList>
    </citation>
    <scope>NUCLEOTIDE SEQUENCE [LARGE SCALE GENOMIC DNA]</scope>
    <source>
        <strain evidence="7 8">F0390</strain>
    </source>
</reference>
<accession>G1WC13</accession>
<evidence type="ECO:0000256" key="2">
    <source>
        <dbReference type="ARBA" id="ARBA00022649"/>
    </source>
</evidence>
<dbReference type="GeneID" id="95425997"/>
<dbReference type="SUPFAM" id="SSF143011">
    <property type="entry name" value="RelE-like"/>
    <property type="match status" value="1"/>
</dbReference>
<evidence type="ECO:0000256" key="5">
    <source>
        <dbReference type="ARBA" id="ARBA00022801"/>
    </source>
</evidence>
<dbReference type="PATRIC" id="fig|702438.4.peg.1408"/>
<keyword evidence="3" id="KW-0540">Nuclease</keyword>
<keyword evidence="4" id="KW-0255">Endonuclease</keyword>
<dbReference type="GO" id="GO:0004519">
    <property type="term" value="F:endonuclease activity"/>
    <property type="evidence" value="ECO:0007669"/>
    <property type="project" value="UniProtKB-KW"/>
</dbReference>
<dbReference type="HOGENOM" id="CLU_169492_0_0_10"/>
<name>G1WC13_9BACT</name>
<dbReference type="eggNOG" id="COG4115">
    <property type="taxonomic scope" value="Bacteria"/>
</dbReference>
<evidence type="ECO:0000313" key="7">
    <source>
        <dbReference type="EMBL" id="EGV31196.1"/>
    </source>
</evidence>
<dbReference type="GO" id="GO:0006401">
    <property type="term" value="P:RNA catabolic process"/>
    <property type="evidence" value="ECO:0007669"/>
    <property type="project" value="InterPro"/>
</dbReference>
<evidence type="ECO:0000256" key="1">
    <source>
        <dbReference type="ARBA" id="ARBA00008172"/>
    </source>
</evidence>
<sequence length="90" mass="10243">MFEIEFSETALVGLAKLRKSEPASFKKVEKLLEELRQHPMTGTGHPEPLKGMSASVWSRRISNKHRLVYEIIDSCVKVIILTAYGHYADK</sequence>
<dbReference type="PANTHER" id="PTHR38039">
    <property type="entry name" value="TOXIN YOEB"/>
    <property type="match status" value="1"/>
</dbReference>
<dbReference type="InterPro" id="IPR035093">
    <property type="entry name" value="RelE/ParE_toxin_dom_sf"/>
</dbReference>
<dbReference type="InterPro" id="IPR007712">
    <property type="entry name" value="RelE/ParE_toxin"/>
</dbReference>
<keyword evidence="2" id="KW-1277">Toxin-antitoxin system</keyword>
<dbReference type="PANTHER" id="PTHR38039:SF1">
    <property type="entry name" value="TOXIN YOEB"/>
    <property type="match status" value="1"/>
</dbReference>
<evidence type="ECO:0000256" key="4">
    <source>
        <dbReference type="ARBA" id="ARBA00022759"/>
    </source>
</evidence>
<keyword evidence="5" id="KW-0378">Hydrolase</keyword>
<dbReference type="RefSeq" id="WP_004380404.1">
    <property type="nucleotide sequence ID" value="NZ_JH114216.1"/>
</dbReference>
<evidence type="ECO:0000256" key="3">
    <source>
        <dbReference type="ARBA" id="ARBA00022722"/>
    </source>
</evidence>
<organism evidence="7 8">
    <name type="scientific">Segatella oulorum F0390</name>
    <dbReference type="NCBI Taxonomy" id="702438"/>
    <lineage>
        <taxon>Bacteria</taxon>
        <taxon>Pseudomonadati</taxon>
        <taxon>Bacteroidota</taxon>
        <taxon>Bacteroidia</taxon>
        <taxon>Bacteroidales</taxon>
        <taxon>Prevotellaceae</taxon>
        <taxon>Segatella</taxon>
    </lineage>
</organism>
<dbReference type="EMBL" id="ADGI01000046">
    <property type="protein sequence ID" value="EGV31196.1"/>
    <property type="molecule type" value="Genomic_DNA"/>
</dbReference>
<dbReference type="NCBIfam" id="TIGR02116">
    <property type="entry name" value="toxin_Txe_YoeB"/>
    <property type="match status" value="1"/>
</dbReference>
<comment type="similarity">
    <text evidence="1">Belongs to the YoeB family.</text>
</comment>